<dbReference type="AlphaFoldDB" id="A0A9W9A6M2"/>
<keyword evidence="1" id="KW-0812">Transmembrane</keyword>
<accession>A0A9W9A6M2</accession>
<sequence length="63" mass="7626">SAYFIFPTFPPFFLFAIFWILLHPSIPFYFFLSSFRAFYYIPDTSICFLCCCLLIWTLIYIVQ</sequence>
<protein>
    <submittedName>
        <fullName evidence="2">Uncharacterized protein</fullName>
    </submittedName>
</protein>
<keyword evidence="1" id="KW-0472">Membrane</keyword>
<dbReference type="EMBL" id="JAOTPV010000014">
    <property type="protein sequence ID" value="KAJ4475648.1"/>
    <property type="molecule type" value="Genomic_DNA"/>
</dbReference>
<feature type="transmembrane region" description="Helical" evidence="1">
    <location>
        <begin position="44"/>
        <end position="62"/>
    </location>
</feature>
<reference evidence="2" key="1">
    <citation type="submission" date="2022-08" db="EMBL/GenBank/DDBJ databases">
        <title>A Global Phylogenomic Analysis of the Shiitake Genus Lentinula.</title>
        <authorList>
            <consortium name="DOE Joint Genome Institute"/>
            <person name="Sierra-Patev S."/>
            <person name="Min B."/>
            <person name="Naranjo-Ortiz M."/>
            <person name="Looney B."/>
            <person name="Konkel Z."/>
            <person name="Slot J.C."/>
            <person name="Sakamoto Y."/>
            <person name="Steenwyk J.L."/>
            <person name="Rokas A."/>
            <person name="Carro J."/>
            <person name="Camarero S."/>
            <person name="Ferreira P."/>
            <person name="Molpeceres G."/>
            <person name="Ruiz-Duenas F.J."/>
            <person name="Serrano A."/>
            <person name="Henrissat B."/>
            <person name="Drula E."/>
            <person name="Hughes K.W."/>
            <person name="Mata J.L."/>
            <person name="Ishikawa N.K."/>
            <person name="Vargas-Isla R."/>
            <person name="Ushijima S."/>
            <person name="Smith C.A."/>
            <person name="Ahrendt S."/>
            <person name="Andreopoulos W."/>
            <person name="He G."/>
            <person name="Labutti K."/>
            <person name="Lipzen A."/>
            <person name="Ng V."/>
            <person name="Riley R."/>
            <person name="Sandor L."/>
            <person name="Barry K."/>
            <person name="Martinez A.T."/>
            <person name="Xiao Y."/>
            <person name="Gibbons J.G."/>
            <person name="Terashima K."/>
            <person name="Grigoriev I.V."/>
            <person name="Hibbett D.S."/>
        </authorList>
    </citation>
    <scope>NUCLEOTIDE SEQUENCE</scope>
    <source>
        <strain evidence="2">JLM2183</strain>
    </source>
</reference>
<evidence type="ECO:0000256" key="1">
    <source>
        <dbReference type="SAM" id="Phobius"/>
    </source>
</evidence>
<organism evidence="2 3">
    <name type="scientific">Lentinula aciculospora</name>
    <dbReference type="NCBI Taxonomy" id="153920"/>
    <lineage>
        <taxon>Eukaryota</taxon>
        <taxon>Fungi</taxon>
        <taxon>Dikarya</taxon>
        <taxon>Basidiomycota</taxon>
        <taxon>Agaricomycotina</taxon>
        <taxon>Agaricomycetes</taxon>
        <taxon>Agaricomycetidae</taxon>
        <taxon>Agaricales</taxon>
        <taxon>Marasmiineae</taxon>
        <taxon>Omphalotaceae</taxon>
        <taxon>Lentinula</taxon>
    </lineage>
</organism>
<feature type="non-terminal residue" evidence="2">
    <location>
        <position position="63"/>
    </location>
</feature>
<name>A0A9W9A6M2_9AGAR</name>
<comment type="caution">
    <text evidence="2">The sequence shown here is derived from an EMBL/GenBank/DDBJ whole genome shotgun (WGS) entry which is preliminary data.</text>
</comment>
<dbReference type="Proteomes" id="UP001150266">
    <property type="component" value="Unassembled WGS sequence"/>
</dbReference>
<feature type="transmembrane region" description="Helical" evidence="1">
    <location>
        <begin position="12"/>
        <end position="32"/>
    </location>
</feature>
<proteinExistence type="predicted"/>
<keyword evidence="3" id="KW-1185">Reference proteome</keyword>
<keyword evidence="1" id="KW-1133">Transmembrane helix</keyword>
<evidence type="ECO:0000313" key="3">
    <source>
        <dbReference type="Proteomes" id="UP001150266"/>
    </source>
</evidence>
<gene>
    <name evidence="2" type="ORF">J3R30DRAFT_3501550</name>
</gene>
<evidence type="ECO:0000313" key="2">
    <source>
        <dbReference type="EMBL" id="KAJ4475648.1"/>
    </source>
</evidence>